<dbReference type="Pfam" id="PF08901">
    <property type="entry name" value="DUF1847"/>
    <property type="match status" value="1"/>
</dbReference>
<dbReference type="EMBL" id="UPXZ01000014">
    <property type="protein sequence ID" value="VBB43739.1"/>
    <property type="molecule type" value="Genomic_DNA"/>
</dbReference>
<accession>A0A653A6P6</accession>
<dbReference type="InterPro" id="IPR014997">
    <property type="entry name" value="DUF1847"/>
</dbReference>
<organism evidence="1">
    <name type="scientific">uncultured Paludibacter sp</name>
    <dbReference type="NCBI Taxonomy" id="497635"/>
    <lineage>
        <taxon>Bacteria</taxon>
        <taxon>Pseudomonadati</taxon>
        <taxon>Bacteroidota</taxon>
        <taxon>Bacteroidia</taxon>
        <taxon>Bacteroidales</taxon>
        <taxon>Paludibacteraceae</taxon>
        <taxon>Paludibacter</taxon>
        <taxon>environmental samples</taxon>
    </lineage>
</organism>
<name>A0A653A6P6_9BACT</name>
<reference evidence="1" key="1">
    <citation type="submission" date="2018-07" db="EMBL/GenBank/DDBJ databases">
        <authorList>
            <consortium name="Genoscope - CEA"/>
            <person name="William W."/>
        </authorList>
    </citation>
    <scope>NUCLEOTIDE SEQUENCE</scope>
    <source>
        <strain evidence="1">IK1</strain>
    </source>
</reference>
<gene>
    <name evidence="1" type="ORF">TRIP_D210028</name>
</gene>
<dbReference type="AlphaFoldDB" id="A0A653A6P6"/>
<evidence type="ECO:0000313" key="1">
    <source>
        <dbReference type="EMBL" id="VBB43739.1"/>
    </source>
</evidence>
<sequence length="156" mass="17712">MKEQKELYTKDDLKMMRAAEDSLLMGQNRVAELMKFAENSGIKRIGIAHCIGMTREANQLKQRLSEKFDVYTVDCKYGKIPAAELLDDENVRGTSCNPAGQADFLADKNTNLNISFGLCMGHDIMFNMKSKAPTTTLIVKDRENKHNTYHEFLKSK</sequence>
<protein>
    <submittedName>
        <fullName evidence="1">Putative metal-binding protein</fullName>
    </submittedName>
</protein>
<proteinExistence type="predicted"/>